<reference evidence="2 3" key="1">
    <citation type="submission" date="2024-06" db="EMBL/GenBank/DDBJ databases">
        <title>A chromosome-level genome assembly of beet webworm, Loxostege sticticalis.</title>
        <authorList>
            <person name="Zhang Y."/>
        </authorList>
    </citation>
    <scope>NUCLEOTIDE SEQUENCE [LARGE SCALE GENOMIC DNA]</scope>
    <source>
        <strain evidence="2">AQ028</strain>
        <tissue evidence="2">Male pupae</tissue>
    </source>
</reference>
<accession>A0ABD0SGI9</accession>
<dbReference type="EMBL" id="JBEDNZ010000023">
    <property type="protein sequence ID" value="KAL0811831.1"/>
    <property type="molecule type" value="Genomic_DNA"/>
</dbReference>
<feature type="region of interest" description="Disordered" evidence="1">
    <location>
        <begin position="108"/>
        <end position="145"/>
    </location>
</feature>
<sequence length="343" mass="38339">MVNFYNSPALARELNCLGFDCVGTLRTNRQFVPTELMYLSKGNLTDRSGGRESRERSRSPLRGQLPMNLSSWWMSVASDDEEGAGSGDAGSVDDFMWPDAHALFVRGGGRGDTHVRGRSRGRGRGRRGVRGRGMRTRNPVGSHQWEVGHPLNEIWTSDADVPSELSLLAREVVSRRQRANDDEDEFLDASDGSDSLLEGQDATSPMDSFCGEEKSFKPDRTGSTRPFASAYDAFRAFWDDDILYATKIASSAFQSEWFDTNLHEILCLFALSLNVKEIHLAEESSYNSKILGKYAEVLGGSPLTYWGDSDPKILIKHIVLKPSWHIINELTFMSIISRSEIRT</sequence>
<dbReference type="Proteomes" id="UP001549921">
    <property type="component" value="Unassembled WGS sequence"/>
</dbReference>
<organism evidence="2 3">
    <name type="scientific">Loxostege sticticalis</name>
    <name type="common">Beet webworm moth</name>
    <dbReference type="NCBI Taxonomy" id="481309"/>
    <lineage>
        <taxon>Eukaryota</taxon>
        <taxon>Metazoa</taxon>
        <taxon>Ecdysozoa</taxon>
        <taxon>Arthropoda</taxon>
        <taxon>Hexapoda</taxon>
        <taxon>Insecta</taxon>
        <taxon>Pterygota</taxon>
        <taxon>Neoptera</taxon>
        <taxon>Endopterygota</taxon>
        <taxon>Lepidoptera</taxon>
        <taxon>Glossata</taxon>
        <taxon>Ditrysia</taxon>
        <taxon>Pyraloidea</taxon>
        <taxon>Crambidae</taxon>
        <taxon>Pyraustinae</taxon>
        <taxon>Loxostege</taxon>
    </lineage>
</organism>
<dbReference type="AlphaFoldDB" id="A0ABD0SGI9"/>
<evidence type="ECO:0000313" key="3">
    <source>
        <dbReference type="Proteomes" id="UP001549921"/>
    </source>
</evidence>
<proteinExistence type="predicted"/>
<evidence type="ECO:0000313" key="2">
    <source>
        <dbReference type="EMBL" id="KAL0811831.1"/>
    </source>
</evidence>
<name>A0ABD0SGI9_LOXSC</name>
<comment type="caution">
    <text evidence="2">The sequence shown here is derived from an EMBL/GenBank/DDBJ whole genome shotgun (WGS) entry which is preliminary data.</text>
</comment>
<feature type="compositionally biased region" description="Basic residues" evidence="1">
    <location>
        <begin position="116"/>
        <end position="135"/>
    </location>
</feature>
<feature type="compositionally biased region" description="Basic and acidic residues" evidence="1">
    <location>
        <begin position="48"/>
        <end position="58"/>
    </location>
</feature>
<protein>
    <submittedName>
        <fullName evidence="2">Uncharacterized protein</fullName>
    </submittedName>
</protein>
<feature type="compositionally biased region" description="Basic and acidic residues" evidence="1">
    <location>
        <begin position="211"/>
        <end position="221"/>
    </location>
</feature>
<gene>
    <name evidence="2" type="ORF">ABMA28_009259</name>
</gene>
<evidence type="ECO:0000256" key="1">
    <source>
        <dbReference type="SAM" id="MobiDB-lite"/>
    </source>
</evidence>
<feature type="region of interest" description="Disordered" evidence="1">
    <location>
        <begin position="179"/>
        <end position="221"/>
    </location>
</feature>
<feature type="region of interest" description="Disordered" evidence="1">
    <location>
        <begin position="42"/>
        <end position="63"/>
    </location>
</feature>